<comment type="subcellular location">
    <subcellularLocation>
        <location evidence="2">Cytoplasm</location>
    </subcellularLocation>
</comment>
<dbReference type="NCBIfam" id="TIGR00082">
    <property type="entry name" value="rbfA"/>
    <property type="match status" value="1"/>
</dbReference>
<gene>
    <name evidence="2 3" type="primary">rbfA</name>
    <name evidence="3" type="ORF">NSA47_03770</name>
</gene>
<dbReference type="PANTHER" id="PTHR33515:SF1">
    <property type="entry name" value="RIBOSOME-BINDING FACTOR A, CHLOROPLASTIC-RELATED"/>
    <property type="match status" value="1"/>
</dbReference>
<comment type="similarity">
    <text evidence="2">Belongs to the RbfA family.</text>
</comment>
<dbReference type="InterPro" id="IPR000238">
    <property type="entry name" value="RbfA"/>
</dbReference>
<evidence type="ECO:0000313" key="3">
    <source>
        <dbReference type="EMBL" id="MCR1898104.1"/>
    </source>
</evidence>
<comment type="caution">
    <text evidence="3">The sequence shown here is derived from an EMBL/GenBank/DDBJ whole genome shotgun (WGS) entry which is preliminary data.</text>
</comment>
<dbReference type="GO" id="GO:0043024">
    <property type="term" value="F:ribosomal small subunit binding"/>
    <property type="evidence" value="ECO:0007669"/>
    <property type="project" value="TreeGrafter"/>
</dbReference>
<evidence type="ECO:0000313" key="4">
    <source>
        <dbReference type="Proteomes" id="UP001205748"/>
    </source>
</evidence>
<dbReference type="PROSITE" id="PS01319">
    <property type="entry name" value="RBFA"/>
    <property type="match status" value="1"/>
</dbReference>
<keyword evidence="2" id="KW-0963">Cytoplasm</keyword>
<sequence length="117" mass="13644">MLSHRINRINEEMKKALSTLIKNQIKDPRISELLSITQVDVTNDLRYAKVFISVYDDKEKQKDTLKGLESAAGLLRREVGKKIRLRYTPELLFEIDHSIEYGMHIESILKNINESED</sequence>
<organism evidence="3 4">
    <name type="scientific">Irregularibacter muris</name>
    <dbReference type="NCBI Taxonomy" id="1796619"/>
    <lineage>
        <taxon>Bacteria</taxon>
        <taxon>Bacillati</taxon>
        <taxon>Bacillota</taxon>
        <taxon>Clostridia</taxon>
        <taxon>Eubacteriales</taxon>
        <taxon>Eubacteriaceae</taxon>
        <taxon>Irregularibacter</taxon>
    </lineage>
</organism>
<comment type="function">
    <text evidence="2">One of several proteins that assist in the late maturation steps of the functional core of the 30S ribosomal subunit. Associates with free 30S ribosomal subunits (but not with 30S subunits that are part of 70S ribosomes or polysomes). Required for efficient processing of 16S rRNA. May interact with the 5'-terminal helix region of 16S rRNA.</text>
</comment>
<dbReference type="SUPFAM" id="SSF89919">
    <property type="entry name" value="Ribosome-binding factor A, RbfA"/>
    <property type="match status" value="1"/>
</dbReference>
<dbReference type="GO" id="GO:0030490">
    <property type="term" value="P:maturation of SSU-rRNA"/>
    <property type="evidence" value="ECO:0007669"/>
    <property type="project" value="UniProtKB-UniRule"/>
</dbReference>
<proteinExistence type="inferred from homology"/>
<name>A0AAE3HET4_9FIRM</name>
<dbReference type="HAMAP" id="MF_00003">
    <property type="entry name" value="RbfA"/>
    <property type="match status" value="1"/>
</dbReference>
<dbReference type="GO" id="GO:0005829">
    <property type="term" value="C:cytosol"/>
    <property type="evidence" value="ECO:0007669"/>
    <property type="project" value="TreeGrafter"/>
</dbReference>
<dbReference type="PANTHER" id="PTHR33515">
    <property type="entry name" value="RIBOSOME-BINDING FACTOR A, CHLOROPLASTIC-RELATED"/>
    <property type="match status" value="1"/>
</dbReference>
<dbReference type="Proteomes" id="UP001205748">
    <property type="component" value="Unassembled WGS sequence"/>
</dbReference>
<accession>A0AAE3HET4</accession>
<dbReference type="RefSeq" id="WP_257529694.1">
    <property type="nucleotide sequence ID" value="NZ_JANKAS010000002.1"/>
</dbReference>
<dbReference type="InterPro" id="IPR023799">
    <property type="entry name" value="RbfA_dom_sf"/>
</dbReference>
<dbReference type="InterPro" id="IPR020053">
    <property type="entry name" value="Ribosome-bd_factorA_CS"/>
</dbReference>
<keyword evidence="1 2" id="KW-0690">Ribosome biogenesis</keyword>
<dbReference type="EMBL" id="JANKAS010000002">
    <property type="protein sequence ID" value="MCR1898104.1"/>
    <property type="molecule type" value="Genomic_DNA"/>
</dbReference>
<evidence type="ECO:0000256" key="1">
    <source>
        <dbReference type="ARBA" id="ARBA00022517"/>
    </source>
</evidence>
<evidence type="ECO:0000256" key="2">
    <source>
        <dbReference type="HAMAP-Rule" id="MF_00003"/>
    </source>
</evidence>
<reference evidence="3" key="1">
    <citation type="submission" date="2022-07" db="EMBL/GenBank/DDBJ databases">
        <title>Enhanced cultured diversity of the mouse gut microbiota enables custom-made synthetic communities.</title>
        <authorList>
            <person name="Afrizal A."/>
        </authorList>
    </citation>
    <scope>NUCLEOTIDE SEQUENCE</scope>
    <source>
        <strain evidence="3">DSM 28593</strain>
    </source>
</reference>
<dbReference type="Pfam" id="PF02033">
    <property type="entry name" value="RBFA"/>
    <property type="match status" value="1"/>
</dbReference>
<dbReference type="Gene3D" id="3.30.300.20">
    <property type="match status" value="1"/>
</dbReference>
<keyword evidence="4" id="KW-1185">Reference proteome</keyword>
<comment type="subunit">
    <text evidence="2">Monomer. Binds 30S ribosomal subunits, but not 50S ribosomal subunits or 70S ribosomes.</text>
</comment>
<dbReference type="AlphaFoldDB" id="A0AAE3HET4"/>
<protein>
    <recommendedName>
        <fullName evidence="2">Ribosome-binding factor A</fullName>
    </recommendedName>
</protein>
<dbReference type="InterPro" id="IPR015946">
    <property type="entry name" value="KH_dom-like_a/b"/>
</dbReference>